<keyword evidence="2 5" id="KW-0808">Transferase</keyword>
<dbReference type="PANTHER" id="PTHR43464:SF19">
    <property type="entry name" value="UBIQUINONE BIOSYNTHESIS O-METHYLTRANSFERASE, MITOCHONDRIAL"/>
    <property type="match status" value="1"/>
</dbReference>
<protein>
    <submittedName>
        <fullName evidence="5">Methyltransferase domain-containing protein</fullName>
    </submittedName>
</protein>
<dbReference type="STRING" id="1502745.SAMN02799620_00271"/>
<organism evidence="5 6">
    <name type="scientific">Mycolicibacterium fluoranthenivorans</name>
    <dbReference type="NCBI Taxonomy" id="258505"/>
    <lineage>
        <taxon>Bacteria</taxon>
        <taxon>Bacillati</taxon>
        <taxon>Actinomycetota</taxon>
        <taxon>Actinomycetes</taxon>
        <taxon>Mycobacteriales</taxon>
        <taxon>Mycobacteriaceae</taxon>
        <taxon>Mycolicibacterium</taxon>
    </lineage>
</organism>
<evidence type="ECO:0000259" key="4">
    <source>
        <dbReference type="Pfam" id="PF13649"/>
    </source>
</evidence>
<evidence type="ECO:0000256" key="1">
    <source>
        <dbReference type="ARBA" id="ARBA00022603"/>
    </source>
</evidence>
<evidence type="ECO:0000256" key="2">
    <source>
        <dbReference type="ARBA" id="ARBA00022679"/>
    </source>
</evidence>
<feature type="domain" description="Methyltransferase" evidence="4">
    <location>
        <begin position="45"/>
        <end position="135"/>
    </location>
</feature>
<proteinExistence type="predicted"/>
<dbReference type="Pfam" id="PF13649">
    <property type="entry name" value="Methyltransf_25"/>
    <property type="match status" value="1"/>
</dbReference>
<dbReference type="SUPFAM" id="SSF53335">
    <property type="entry name" value="S-adenosyl-L-methionine-dependent methyltransferases"/>
    <property type="match status" value="1"/>
</dbReference>
<reference evidence="6" key="1">
    <citation type="submission" date="2016-10" db="EMBL/GenBank/DDBJ databases">
        <authorList>
            <person name="Varghese N."/>
            <person name="Submissions S."/>
        </authorList>
    </citation>
    <scope>NUCLEOTIDE SEQUENCE [LARGE SCALE GENOMIC DNA]</scope>
    <source>
        <strain evidence="6">UNC267MFSha1.1M11</strain>
    </source>
</reference>
<dbReference type="PANTHER" id="PTHR43464">
    <property type="entry name" value="METHYLTRANSFERASE"/>
    <property type="match status" value="1"/>
</dbReference>
<dbReference type="AlphaFoldDB" id="A0A1G4V5E0"/>
<name>A0A1G4V5E0_9MYCO</name>
<keyword evidence="3" id="KW-0949">S-adenosyl-L-methionine</keyword>
<dbReference type="GO" id="GO:0032259">
    <property type="term" value="P:methylation"/>
    <property type="evidence" value="ECO:0007669"/>
    <property type="project" value="UniProtKB-KW"/>
</dbReference>
<dbReference type="EMBL" id="FMUB01000001">
    <property type="protein sequence ID" value="SCX01463.1"/>
    <property type="molecule type" value="Genomic_DNA"/>
</dbReference>
<gene>
    <name evidence="5" type="ORF">SAMN02799620_00271</name>
</gene>
<evidence type="ECO:0000313" key="6">
    <source>
        <dbReference type="Proteomes" id="UP000199707"/>
    </source>
</evidence>
<dbReference type="InterPro" id="IPR041698">
    <property type="entry name" value="Methyltransf_25"/>
</dbReference>
<dbReference type="CDD" id="cd02440">
    <property type="entry name" value="AdoMet_MTases"/>
    <property type="match status" value="1"/>
</dbReference>
<dbReference type="Proteomes" id="UP000199707">
    <property type="component" value="Unassembled WGS sequence"/>
</dbReference>
<dbReference type="GO" id="GO:0008168">
    <property type="term" value="F:methyltransferase activity"/>
    <property type="evidence" value="ECO:0007669"/>
    <property type="project" value="UniProtKB-KW"/>
</dbReference>
<sequence>MNTPARCWPPFHRIGWLVPDHTYWNHNSAYHKWLVRIAAEHAGGVLDVGCGEGLLAQRLAPVARSVTAIDRDPAAIERARARLDSVPNVTVSETSFEAFDPGPQRFGVITFVATLHHMDLRASLTKARDLLAPHGTLAVVGLAPNHTLGDWIAAGLRLPLVRAAGVLHRETRDIGVAVAEPRETLSEIRRTAAQILPGVSIRRGLYYRYLLRWSNV</sequence>
<dbReference type="Gene3D" id="3.40.50.150">
    <property type="entry name" value="Vaccinia Virus protein VP39"/>
    <property type="match status" value="1"/>
</dbReference>
<evidence type="ECO:0000313" key="5">
    <source>
        <dbReference type="EMBL" id="SCX01463.1"/>
    </source>
</evidence>
<evidence type="ECO:0000256" key="3">
    <source>
        <dbReference type="ARBA" id="ARBA00022691"/>
    </source>
</evidence>
<keyword evidence="1 5" id="KW-0489">Methyltransferase</keyword>
<accession>A0A1G4V5E0</accession>
<dbReference type="InterPro" id="IPR029063">
    <property type="entry name" value="SAM-dependent_MTases_sf"/>
</dbReference>